<dbReference type="GO" id="GO:0072527">
    <property type="term" value="P:pyrimidine-containing compound metabolic process"/>
    <property type="evidence" value="ECO:0007669"/>
    <property type="project" value="UniProtKB-ARBA"/>
</dbReference>
<dbReference type="NCBIfam" id="NF004064">
    <property type="entry name" value="PRK05578.1"/>
    <property type="match status" value="1"/>
</dbReference>
<dbReference type="InterPro" id="IPR016192">
    <property type="entry name" value="APOBEC/CMP_deaminase_Zn-bd"/>
</dbReference>
<reference evidence="15" key="1">
    <citation type="submission" date="2023-02" db="EMBL/GenBank/DDBJ databases">
        <title>Identification and recombinant expression of a fungal hydrolase from Papiliotrema laurentii that hydrolyzes apple cutin and clears colloidal polyester polyurethane.</title>
        <authorList>
            <consortium name="DOE Joint Genome Institute"/>
            <person name="Roman V.A."/>
            <person name="Bojanowski C."/>
            <person name="Crable B.R."/>
            <person name="Wagner D.N."/>
            <person name="Hung C.S."/>
            <person name="Nadeau L.J."/>
            <person name="Schratz L."/>
            <person name="Haridas S."/>
            <person name="Pangilinan J."/>
            <person name="Lipzen A."/>
            <person name="Na H."/>
            <person name="Yan M."/>
            <person name="Ng V."/>
            <person name="Grigoriev I.V."/>
            <person name="Spatafora J.W."/>
            <person name="Barlow D."/>
            <person name="Biffinger J."/>
            <person name="Kelley-Loughnane N."/>
            <person name="Varaljay V.A."/>
            <person name="Crookes-Goodson W.J."/>
        </authorList>
    </citation>
    <scope>NUCLEOTIDE SEQUENCE</scope>
    <source>
        <strain evidence="15">5307AH</strain>
    </source>
</reference>
<evidence type="ECO:0000256" key="3">
    <source>
        <dbReference type="ARBA" id="ARBA00006576"/>
    </source>
</evidence>
<evidence type="ECO:0000256" key="1">
    <source>
        <dbReference type="ARBA" id="ARBA00001947"/>
    </source>
</evidence>
<dbReference type="GO" id="GO:0005829">
    <property type="term" value="C:cytosol"/>
    <property type="evidence" value="ECO:0007669"/>
    <property type="project" value="TreeGrafter"/>
</dbReference>
<evidence type="ECO:0000259" key="14">
    <source>
        <dbReference type="PROSITE" id="PS51747"/>
    </source>
</evidence>
<feature type="active site" description="Proton donor" evidence="10">
    <location>
        <position position="62"/>
    </location>
</feature>
<comment type="similarity">
    <text evidence="3 13">Belongs to the cytidine and deoxycytidylate deaminase family.</text>
</comment>
<evidence type="ECO:0000256" key="10">
    <source>
        <dbReference type="PIRSR" id="PIRSR606262-1"/>
    </source>
</evidence>
<evidence type="ECO:0000256" key="6">
    <source>
        <dbReference type="ARBA" id="ARBA00022801"/>
    </source>
</evidence>
<feature type="binding site" evidence="12">
    <location>
        <position position="60"/>
    </location>
    <ligand>
        <name>Zn(2+)</name>
        <dbReference type="ChEBI" id="CHEBI:29105"/>
        <note>catalytic</note>
    </ligand>
</feature>
<keyword evidence="6 13" id="KW-0378">Hydrolase</keyword>
<dbReference type="GO" id="GO:0004126">
    <property type="term" value="F:cytidine deaminase activity"/>
    <property type="evidence" value="ECO:0007669"/>
    <property type="project" value="UniProtKB-UniRule"/>
</dbReference>
<comment type="function">
    <text evidence="2 13">This enzyme scavenges exogenous and endogenous cytidine and 2'-deoxycytidine for UMP synthesis.</text>
</comment>
<dbReference type="InterPro" id="IPR050202">
    <property type="entry name" value="Cyt/Deoxycyt_deaminase"/>
</dbReference>
<dbReference type="InterPro" id="IPR006262">
    <property type="entry name" value="Cyt_deam_tetra"/>
</dbReference>
<evidence type="ECO:0000256" key="12">
    <source>
        <dbReference type="PIRSR" id="PIRSR606262-3"/>
    </source>
</evidence>
<feature type="binding site" evidence="12">
    <location>
        <position position="94"/>
    </location>
    <ligand>
        <name>Zn(2+)</name>
        <dbReference type="ChEBI" id="CHEBI:29105"/>
        <note>catalytic</note>
    </ligand>
</feature>
<evidence type="ECO:0000256" key="7">
    <source>
        <dbReference type="ARBA" id="ARBA00022833"/>
    </source>
</evidence>
<dbReference type="PANTHER" id="PTHR11644">
    <property type="entry name" value="CYTIDINE DEAMINASE"/>
    <property type="match status" value="1"/>
</dbReference>
<feature type="binding site" evidence="12">
    <location>
        <position position="97"/>
    </location>
    <ligand>
        <name>Zn(2+)</name>
        <dbReference type="ChEBI" id="CHEBI:29105"/>
        <note>catalytic</note>
    </ligand>
</feature>
<dbReference type="NCBIfam" id="TIGR01354">
    <property type="entry name" value="cyt_deam_tetra"/>
    <property type="match status" value="1"/>
</dbReference>
<feature type="binding site" evidence="11">
    <location>
        <begin position="49"/>
        <end position="55"/>
    </location>
    <ligand>
        <name>substrate</name>
    </ligand>
</feature>
<keyword evidence="7 12" id="KW-0862">Zinc</keyword>
<keyword evidence="5 12" id="KW-0479">Metal-binding</keyword>
<evidence type="ECO:0000313" key="15">
    <source>
        <dbReference type="EMBL" id="KAK1928048.1"/>
    </source>
</evidence>
<evidence type="ECO:0000313" key="16">
    <source>
        <dbReference type="Proteomes" id="UP001182556"/>
    </source>
</evidence>
<accession>A0AAD9FXW4</accession>
<feature type="domain" description="CMP/dCMP-type deaminase" evidence="14">
    <location>
        <begin position="8"/>
        <end position="170"/>
    </location>
</feature>
<dbReference type="Proteomes" id="UP001182556">
    <property type="component" value="Unassembled WGS sequence"/>
</dbReference>
<name>A0AAD9FXW4_PAPLA</name>
<proteinExistence type="inferred from homology"/>
<dbReference type="InterPro" id="IPR002125">
    <property type="entry name" value="CMP_dCMP_dom"/>
</dbReference>
<evidence type="ECO:0000256" key="9">
    <source>
        <dbReference type="ARBA" id="ARBA00049558"/>
    </source>
</evidence>
<comment type="caution">
    <text evidence="15">The sequence shown here is derived from an EMBL/GenBank/DDBJ whole genome shotgun (WGS) entry which is preliminary data.</text>
</comment>
<dbReference type="SUPFAM" id="SSF53927">
    <property type="entry name" value="Cytidine deaminase-like"/>
    <property type="match status" value="1"/>
</dbReference>
<dbReference type="CDD" id="cd01283">
    <property type="entry name" value="cytidine_deaminase"/>
    <property type="match status" value="1"/>
</dbReference>
<dbReference type="PANTHER" id="PTHR11644:SF2">
    <property type="entry name" value="CYTIDINE DEAMINASE"/>
    <property type="match status" value="1"/>
</dbReference>
<evidence type="ECO:0000256" key="2">
    <source>
        <dbReference type="ARBA" id="ARBA00003949"/>
    </source>
</evidence>
<dbReference type="Pfam" id="PF00383">
    <property type="entry name" value="dCMP_cyt_deam_1"/>
    <property type="match status" value="1"/>
</dbReference>
<evidence type="ECO:0000256" key="11">
    <source>
        <dbReference type="PIRSR" id="PIRSR606262-2"/>
    </source>
</evidence>
<evidence type="ECO:0000256" key="4">
    <source>
        <dbReference type="ARBA" id="ARBA00012783"/>
    </source>
</evidence>
<evidence type="ECO:0000256" key="8">
    <source>
        <dbReference type="ARBA" id="ARBA00032005"/>
    </source>
</evidence>
<evidence type="ECO:0000256" key="5">
    <source>
        <dbReference type="ARBA" id="ARBA00022723"/>
    </source>
</evidence>
<dbReference type="InterPro" id="IPR016193">
    <property type="entry name" value="Cytidine_deaminase-like"/>
</dbReference>
<comment type="cofactor">
    <cofactor evidence="1 12 13">
        <name>Zn(2+)</name>
        <dbReference type="ChEBI" id="CHEBI:29105"/>
    </cofactor>
</comment>
<dbReference type="GO" id="GO:0008270">
    <property type="term" value="F:zinc ion binding"/>
    <property type="evidence" value="ECO:0007669"/>
    <property type="project" value="UniProtKB-UniRule"/>
</dbReference>
<dbReference type="EC" id="3.5.4.5" evidence="4 13"/>
<comment type="catalytic activity">
    <reaction evidence="13">
        <text>2'-deoxycytidine + H2O + H(+) = 2'-deoxyuridine + NH4(+)</text>
        <dbReference type="Rhea" id="RHEA:13433"/>
        <dbReference type="ChEBI" id="CHEBI:15377"/>
        <dbReference type="ChEBI" id="CHEBI:15378"/>
        <dbReference type="ChEBI" id="CHEBI:15698"/>
        <dbReference type="ChEBI" id="CHEBI:16450"/>
        <dbReference type="ChEBI" id="CHEBI:28938"/>
        <dbReference type="EC" id="3.5.4.5"/>
    </reaction>
</comment>
<dbReference type="GO" id="GO:0042802">
    <property type="term" value="F:identical protein binding"/>
    <property type="evidence" value="ECO:0007669"/>
    <property type="project" value="UniProtKB-ARBA"/>
</dbReference>
<dbReference type="AlphaFoldDB" id="A0AAD9FXW4"/>
<keyword evidence="16" id="KW-1185">Reference proteome</keyword>
<dbReference type="Gene3D" id="3.40.140.10">
    <property type="entry name" value="Cytidine Deaminase, domain 2"/>
    <property type="match status" value="1"/>
</dbReference>
<dbReference type="GO" id="GO:0055086">
    <property type="term" value="P:nucleobase-containing small molecule metabolic process"/>
    <property type="evidence" value="ECO:0007669"/>
    <property type="project" value="UniProtKB-ARBA"/>
</dbReference>
<dbReference type="PROSITE" id="PS51747">
    <property type="entry name" value="CYT_DCMP_DEAMINASES_2"/>
    <property type="match status" value="1"/>
</dbReference>
<dbReference type="EMBL" id="JAODAN010000001">
    <property type="protein sequence ID" value="KAK1928048.1"/>
    <property type="molecule type" value="Genomic_DNA"/>
</dbReference>
<protein>
    <recommendedName>
        <fullName evidence="4 13">Cytidine deaminase</fullName>
        <ecNumber evidence="4 13">3.5.4.5</ecNumber>
    </recommendedName>
    <alternativeName>
        <fullName evidence="8 13">Cytidine aminohydrolase</fullName>
    </alternativeName>
</protein>
<sequence length="176" mass="18656">MPAPLDPKQVHQMIQESFDMRDKAYCPYSKFQVGAAILCADGTVIGGCNVENASYGAGICAERTAIPKAISMGQRSFTALAVSSNVPSPSVSPCGICRQVIREFFPLSTPIIMLASTYPRDSASPPPALLSALSAHGLTAAEAGSDTDKWSGLVKIMTLEELLPMSFGPEQLDMTK</sequence>
<organism evidence="15 16">
    <name type="scientific">Papiliotrema laurentii</name>
    <name type="common">Cryptococcus laurentii</name>
    <dbReference type="NCBI Taxonomy" id="5418"/>
    <lineage>
        <taxon>Eukaryota</taxon>
        <taxon>Fungi</taxon>
        <taxon>Dikarya</taxon>
        <taxon>Basidiomycota</taxon>
        <taxon>Agaricomycotina</taxon>
        <taxon>Tremellomycetes</taxon>
        <taxon>Tremellales</taxon>
        <taxon>Rhynchogastremaceae</taxon>
        <taxon>Papiliotrema</taxon>
    </lineage>
</organism>
<dbReference type="PROSITE" id="PS00903">
    <property type="entry name" value="CYT_DCMP_DEAMINASES_1"/>
    <property type="match status" value="1"/>
</dbReference>
<gene>
    <name evidence="15" type="ORF">DB88DRAFT_62505</name>
</gene>
<comment type="catalytic activity">
    <reaction evidence="9 13">
        <text>cytidine + H2O + H(+) = uridine + NH4(+)</text>
        <dbReference type="Rhea" id="RHEA:16069"/>
        <dbReference type="ChEBI" id="CHEBI:15377"/>
        <dbReference type="ChEBI" id="CHEBI:15378"/>
        <dbReference type="ChEBI" id="CHEBI:16704"/>
        <dbReference type="ChEBI" id="CHEBI:17562"/>
        <dbReference type="ChEBI" id="CHEBI:28938"/>
        <dbReference type="EC" id="3.5.4.5"/>
    </reaction>
</comment>
<evidence type="ECO:0000256" key="13">
    <source>
        <dbReference type="RuleBase" id="RU364006"/>
    </source>
</evidence>